<comment type="caution">
    <text evidence="8">The sequence shown here is derived from an EMBL/GenBank/DDBJ whole genome shotgun (WGS) entry which is preliminary data.</text>
</comment>
<evidence type="ECO:0000256" key="3">
    <source>
        <dbReference type="ARBA" id="ARBA00022692"/>
    </source>
</evidence>
<organism evidence="8 9">
    <name type="scientific">Mesorhizobium tamadayense</name>
    <dbReference type="NCBI Taxonomy" id="425306"/>
    <lineage>
        <taxon>Bacteria</taxon>
        <taxon>Pseudomonadati</taxon>
        <taxon>Pseudomonadota</taxon>
        <taxon>Alphaproteobacteria</taxon>
        <taxon>Hyphomicrobiales</taxon>
        <taxon>Phyllobacteriaceae</taxon>
        <taxon>Mesorhizobium</taxon>
    </lineage>
</organism>
<feature type="transmembrane region" description="Helical" evidence="6">
    <location>
        <begin position="158"/>
        <end position="176"/>
    </location>
</feature>
<evidence type="ECO:0000256" key="6">
    <source>
        <dbReference type="SAM" id="Phobius"/>
    </source>
</evidence>
<dbReference type="EMBL" id="RQXT01000033">
    <property type="protein sequence ID" value="RRH95980.1"/>
    <property type="molecule type" value="Genomic_DNA"/>
</dbReference>
<feature type="transmembrane region" description="Helical" evidence="6">
    <location>
        <begin position="272"/>
        <end position="293"/>
    </location>
</feature>
<feature type="transmembrane region" description="Helical" evidence="6">
    <location>
        <begin position="217"/>
        <end position="235"/>
    </location>
</feature>
<feature type="domain" description="EamA" evidence="7">
    <location>
        <begin position="158"/>
        <end position="288"/>
    </location>
</feature>
<keyword evidence="5 6" id="KW-0472">Membrane</keyword>
<feature type="transmembrane region" description="Helical" evidence="6">
    <location>
        <begin position="41"/>
        <end position="63"/>
    </location>
</feature>
<keyword evidence="2" id="KW-1003">Cell membrane</keyword>
<evidence type="ECO:0000256" key="5">
    <source>
        <dbReference type="ARBA" id="ARBA00023136"/>
    </source>
</evidence>
<accession>A0A3P3FBC9</accession>
<dbReference type="GO" id="GO:0005886">
    <property type="term" value="C:plasma membrane"/>
    <property type="evidence" value="ECO:0007669"/>
    <property type="project" value="UniProtKB-SubCell"/>
</dbReference>
<dbReference type="Pfam" id="PF00892">
    <property type="entry name" value="EamA"/>
    <property type="match status" value="1"/>
</dbReference>
<keyword evidence="9" id="KW-1185">Reference proteome</keyword>
<sequence>MTSTPIAKPQPLLGALPVLGLLGAILSVQVGAAFAKGLFPVLGAQGTTMLRLAIGALMLAAVLRPWKVLPTRRGLPWLAAYGVTVSVMNLLFYAALERIPLGICVALEFTGPLFVATLGSRRLLDLVWVALAVAGIVLLSPFADVNYGADISRGLDPAGVLLALAAGGCWGLYIIFAQKAGAELGARTSAYGMAIAALVALPFGFTAAEPYLADPHVMAAAVVVGLFSSALPFWLEMMVLARMPAKVYGMIVCLEPAGGALTGFLFLHERLSALQCAGIAAVIAAALGAAVTARAPVPSPN</sequence>
<name>A0A3P3FBC9_9HYPH</name>
<evidence type="ECO:0000259" key="7">
    <source>
        <dbReference type="Pfam" id="PF00892"/>
    </source>
</evidence>
<dbReference type="PANTHER" id="PTHR42920">
    <property type="entry name" value="OS03G0707200 PROTEIN-RELATED"/>
    <property type="match status" value="1"/>
</dbReference>
<dbReference type="AlphaFoldDB" id="A0A3P3FBC9"/>
<evidence type="ECO:0000256" key="1">
    <source>
        <dbReference type="ARBA" id="ARBA00004651"/>
    </source>
</evidence>
<feature type="transmembrane region" description="Helical" evidence="6">
    <location>
        <begin position="247"/>
        <end position="266"/>
    </location>
</feature>
<protein>
    <submittedName>
        <fullName evidence="8">DMT family transporter</fullName>
    </submittedName>
</protein>
<dbReference type="SUPFAM" id="SSF103481">
    <property type="entry name" value="Multidrug resistance efflux transporter EmrE"/>
    <property type="match status" value="2"/>
</dbReference>
<dbReference type="InterPro" id="IPR000620">
    <property type="entry name" value="EamA_dom"/>
</dbReference>
<keyword evidence="4 6" id="KW-1133">Transmembrane helix</keyword>
<evidence type="ECO:0000313" key="8">
    <source>
        <dbReference type="EMBL" id="RRH95980.1"/>
    </source>
</evidence>
<feature type="transmembrane region" description="Helical" evidence="6">
    <location>
        <begin position="75"/>
        <end position="93"/>
    </location>
</feature>
<gene>
    <name evidence="8" type="ORF">EH240_23530</name>
</gene>
<dbReference type="InterPro" id="IPR037185">
    <property type="entry name" value="EmrE-like"/>
</dbReference>
<dbReference type="Gene3D" id="1.10.3730.20">
    <property type="match status" value="1"/>
</dbReference>
<dbReference type="InterPro" id="IPR051258">
    <property type="entry name" value="Diverse_Substrate_Transporter"/>
</dbReference>
<evidence type="ECO:0000256" key="2">
    <source>
        <dbReference type="ARBA" id="ARBA00022475"/>
    </source>
</evidence>
<evidence type="ECO:0000256" key="4">
    <source>
        <dbReference type="ARBA" id="ARBA00022989"/>
    </source>
</evidence>
<dbReference type="Proteomes" id="UP000273786">
    <property type="component" value="Unassembled WGS sequence"/>
</dbReference>
<reference evidence="8 9" key="1">
    <citation type="submission" date="2018-11" db="EMBL/GenBank/DDBJ databases">
        <title>the genome of Mesorhizobium tamadayense DSM 28320.</title>
        <authorList>
            <person name="Gao J."/>
        </authorList>
    </citation>
    <scope>NUCLEOTIDE SEQUENCE [LARGE SCALE GENOMIC DNA]</scope>
    <source>
        <strain evidence="8 9">DSM 28320</strain>
    </source>
</reference>
<dbReference type="RefSeq" id="WP_125003073.1">
    <property type="nucleotide sequence ID" value="NZ_RQXT01000033.1"/>
</dbReference>
<comment type="subcellular location">
    <subcellularLocation>
        <location evidence="1">Cell membrane</location>
        <topology evidence="1">Multi-pass membrane protein</topology>
    </subcellularLocation>
</comment>
<proteinExistence type="predicted"/>
<dbReference type="OrthoDB" id="9815120at2"/>
<feature type="transmembrane region" description="Helical" evidence="6">
    <location>
        <begin position="126"/>
        <end position="143"/>
    </location>
</feature>
<feature type="transmembrane region" description="Helical" evidence="6">
    <location>
        <begin position="188"/>
        <end position="205"/>
    </location>
</feature>
<feature type="transmembrane region" description="Helical" evidence="6">
    <location>
        <begin position="12"/>
        <end position="35"/>
    </location>
</feature>
<dbReference type="PANTHER" id="PTHR42920:SF5">
    <property type="entry name" value="EAMA DOMAIN-CONTAINING PROTEIN"/>
    <property type="match status" value="1"/>
</dbReference>
<evidence type="ECO:0000313" key="9">
    <source>
        <dbReference type="Proteomes" id="UP000273786"/>
    </source>
</evidence>
<feature type="transmembrane region" description="Helical" evidence="6">
    <location>
        <begin position="99"/>
        <end position="119"/>
    </location>
</feature>
<keyword evidence="3 6" id="KW-0812">Transmembrane</keyword>